<dbReference type="PANTHER" id="PTHR24271:SF50">
    <property type="match status" value="1"/>
</dbReference>
<keyword evidence="2" id="KW-1133">Transmembrane helix</keyword>
<protein>
    <recommendedName>
        <fullName evidence="3">Peptidase S1 domain-containing protein</fullName>
    </recommendedName>
</protein>
<dbReference type="InterPro" id="IPR009003">
    <property type="entry name" value="Peptidase_S1_PA"/>
</dbReference>
<dbReference type="OrthoDB" id="6626875at2759"/>
<evidence type="ECO:0000259" key="3">
    <source>
        <dbReference type="PROSITE" id="PS50240"/>
    </source>
</evidence>
<dbReference type="PROSITE" id="PS50240">
    <property type="entry name" value="TRYPSIN_DOM"/>
    <property type="match status" value="1"/>
</dbReference>
<keyword evidence="2" id="KW-0472">Membrane</keyword>
<dbReference type="InterPro" id="IPR001254">
    <property type="entry name" value="Trypsin_dom"/>
</dbReference>
<keyword evidence="2" id="KW-0812">Transmembrane</keyword>
<evidence type="ECO:0000313" key="5">
    <source>
        <dbReference type="Proteomes" id="UP000475862"/>
    </source>
</evidence>
<evidence type="ECO:0000256" key="1">
    <source>
        <dbReference type="ARBA" id="ARBA00023157"/>
    </source>
</evidence>
<evidence type="ECO:0000313" key="4">
    <source>
        <dbReference type="EMBL" id="KAE9545350.1"/>
    </source>
</evidence>
<dbReference type="SMART" id="SM00020">
    <property type="entry name" value="Tryp_SPc"/>
    <property type="match status" value="1"/>
</dbReference>
<dbReference type="Gene3D" id="2.40.10.10">
    <property type="entry name" value="Trypsin-like serine proteases"/>
    <property type="match status" value="2"/>
</dbReference>
<dbReference type="Proteomes" id="UP000475862">
    <property type="component" value="Unassembled WGS sequence"/>
</dbReference>
<reference evidence="4 5" key="1">
    <citation type="submission" date="2019-08" db="EMBL/GenBank/DDBJ databases">
        <title>The genome of the soybean aphid Biotype 1, its phylome, world population structure and adaptation to the North American continent.</title>
        <authorList>
            <person name="Giordano R."/>
            <person name="Donthu R.K."/>
            <person name="Hernandez A.G."/>
            <person name="Wright C.L."/>
            <person name="Zimin A.V."/>
        </authorList>
    </citation>
    <scope>NUCLEOTIDE SEQUENCE [LARGE SCALE GENOMIC DNA]</scope>
    <source>
        <tissue evidence="4">Whole aphids</tissue>
    </source>
</reference>
<dbReference type="GO" id="GO:0006508">
    <property type="term" value="P:proteolysis"/>
    <property type="evidence" value="ECO:0007669"/>
    <property type="project" value="InterPro"/>
</dbReference>
<sequence length="278" mass="31256">MVYILTKSIGYTAVAPIAKIKIHIYLVFNIVVMMNFKHLFVCCILLIVSVVCYHNQPVCLAGGEVAKSIKPSDIKVMAGITNYAERTNNSQIRQGTEVHIHPNYRVKRVANDDLALIRVKPFLMTIAVNTIRVSDRGLPINDYIACTAVGWGEVDRPPGRHNTVLHKLKVFSSMSAKACPGLQDWERRKIICLKQDNGKGLCDGDSGGPLICQGELYGIAHQVYKEIKNDYERKDLERCGAVGITHTYMFVCPYLNWIHQYISTVPNMPPSCYWNNAK</sequence>
<feature type="domain" description="Peptidase S1" evidence="3">
    <location>
        <begin position="59"/>
        <end position="263"/>
    </location>
</feature>
<evidence type="ECO:0000256" key="2">
    <source>
        <dbReference type="SAM" id="Phobius"/>
    </source>
</evidence>
<dbReference type="GO" id="GO:0004252">
    <property type="term" value="F:serine-type endopeptidase activity"/>
    <property type="evidence" value="ECO:0007669"/>
    <property type="project" value="InterPro"/>
</dbReference>
<feature type="transmembrane region" description="Helical" evidence="2">
    <location>
        <begin position="26"/>
        <end position="51"/>
    </location>
</feature>
<dbReference type="EMBL" id="VYZN01000001">
    <property type="protein sequence ID" value="KAE9545350.1"/>
    <property type="molecule type" value="Genomic_DNA"/>
</dbReference>
<accession>A0A6G0U9B5</accession>
<keyword evidence="1" id="KW-1015">Disulfide bond</keyword>
<organism evidence="4 5">
    <name type="scientific">Aphis glycines</name>
    <name type="common">Soybean aphid</name>
    <dbReference type="NCBI Taxonomy" id="307491"/>
    <lineage>
        <taxon>Eukaryota</taxon>
        <taxon>Metazoa</taxon>
        <taxon>Ecdysozoa</taxon>
        <taxon>Arthropoda</taxon>
        <taxon>Hexapoda</taxon>
        <taxon>Insecta</taxon>
        <taxon>Pterygota</taxon>
        <taxon>Neoptera</taxon>
        <taxon>Paraneoptera</taxon>
        <taxon>Hemiptera</taxon>
        <taxon>Sternorrhyncha</taxon>
        <taxon>Aphidomorpha</taxon>
        <taxon>Aphidoidea</taxon>
        <taxon>Aphididae</taxon>
        <taxon>Aphidini</taxon>
        <taxon>Aphis</taxon>
        <taxon>Aphis</taxon>
    </lineage>
</organism>
<dbReference type="SUPFAM" id="SSF50494">
    <property type="entry name" value="Trypsin-like serine proteases"/>
    <property type="match status" value="1"/>
</dbReference>
<dbReference type="AlphaFoldDB" id="A0A6G0U9B5"/>
<name>A0A6G0U9B5_APHGL</name>
<dbReference type="Pfam" id="PF00089">
    <property type="entry name" value="Trypsin"/>
    <property type="match status" value="1"/>
</dbReference>
<gene>
    <name evidence="4" type="ORF">AGLY_000893</name>
</gene>
<dbReference type="InterPro" id="IPR043504">
    <property type="entry name" value="Peptidase_S1_PA_chymotrypsin"/>
</dbReference>
<keyword evidence="5" id="KW-1185">Reference proteome</keyword>
<comment type="caution">
    <text evidence="4">The sequence shown here is derived from an EMBL/GenBank/DDBJ whole genome shotgun (WGS) entry which is preliminary data.</text>
</comment>
<dbReference type="PANTHER" id="PTHR24271">
    <property type="entry name" value="KALLIKREIN-RELATED"/>
    <property type="match status" value="1"/>
</dbReference>
<proteinExistence type="predicted"/>